<comment type="subcellular location">
    <subcellularLocation>
        <location evidence="1">Membrane</location>
        <topology evidence="1">Multi-pass membrane protein</topology>
    </subcellularLocation>
</comment>
<keyword evidence="9" id="KW-1185">Reference proteome</keyword>
<name>A0A8S3XMJ3_PARAO</name>
<feature type="domain" description="Major facilitator superfamily (MFS) profile" evidence="7">
    <location>
        <begin position="55"/>
        <end position="523"/>
    </location>
</feature>
<feature type="transmembrane region" description="Helical" evidence="6">
    <location>
        <begin position="317"/>
        <end position="339"/>
    </location>
</feature>
<feature type="transmembrane region" description="Helical" evidence="6">
    <location>
        <begin position="438"/>
        <end position="458"/>
    </location>
</feature>
<accession>A0A8S3XMJ3</accession>
<feature type="transmembrane region" description="Helical" evidence="6">
    <location>
        <begin position="386"/>
        <end position="406"/>
    </location>
</feature>
<protein>
    <submittedName>
        <fullName evidence="8">(apollo) hypothetical protein</fullName>
    </submittedName>
</protein>
<keyword evidence="3 6" id="KW-0812">Transmembrane</keyword>
<dbReference type="PANTHER" id="PTHR23511:SF35">
    <property type="entry name" value="MAJOR FACILITATOR SUPERFAMILY (MFS) PROFILE DOMAIN-CONTAINING PROTEIN"/>
    <property type="match status" value="1"/>
</dbReference>
<dbReference type="PANTHER" id="PTHR23511">
    <property type="entry name" value="SYNAPTIC VESICLE GLYCOPROTEIN 2"/>
    <property type="match status" value="1"/>
</dbReference>
<dbReference type="GO" id="GO:0016020">
    <property type="term" value="C:membrane"/>
    <property type="evidence" value="ECO:0007669"/>
    <property type="project" value="UniProtKB-SubCell"/>
</dbReference>
<feature type="transmembrane region" description="Helical" evidence="6">
    <location>
        <begin position="50"/>
        <end position="73"/>
    </location>
</feature>
<evidence type="ECO:0000256" key="1">
    <source>
        <dbReference type="ARBA" id="ARBA00004141"/>
    </source>
</evidence>
<keyword evidence="4 6" id="KW-1133">Transmembrane helix</keyword>
<reference evidence="8" key="1">
    <citation type="submission" date="2021-04" db="EMBL/GenBank/DDBJ databases">
        <authorList>
            <person name="Tunstrom K."/>
        </authorList>
    </citation>
    <scope>NUCLEOTIDE SEQUENCE</scope>
</reference>
<feature type="transmembrane region" description="Helical" evidence="6">
    <location>
        <begin position="93"/>
        <end position="112"/>
    </location>
</feature>
<dbReference type="Pfam" id="PF07690">
    <property type="entry name" value="MFS_1"/>
    <property type="match status" value="1"/>
</dbReference>
<feature type="transmembrane region" description="Helical" evidence="6">
    <location>
        <begin position="413"/>
        <end position="432"/>
    </location>
</feature>
<feature type="transmembrane region" description="Helical" evidence="6">
    <location>
        <begin position="220"/>
        <end position="239"/>
    </location>
</feature>
<feature type="transmembrane region" description="Helical" evidence="6">
    <location>
        <begin position="179"/>
        <end position="200"/>
    </location>
</feature>
<gene>
    <name evidence="8" type="ORF">PAPOLLO_LOCUS20250</name>
</gene>
<evidence type="ECO:0000256" key="2">
    <source>
        <dbReference type="ARBA" id="ARBA00022448"/>
    </source>
</evidence>
<dbReference type="InterPro" id="IPR020846">
    <property type="entry name" value="MFS_dom"/>
</dbReference>
<dbReference type="PROSITE" id="PS50850">
    <property type="entry name" value="MFS"/>
    <property type="match status" value="1"/>
</dbReference>
<feature type="transmembrane region" description="Helical" evidence="6">
    <location>
        <begin position="124"/>
        <end position="144"/>
    </location>
</feature>
<evidence type="ECO:0000313" key="9">
    <source>
        <dbReference type="Proteomes" id="UP000691718"/>
    </source>
</evidence>
<proteinExistence type="predicted"/>
<feature type="transmembrane region" description="Helical" evidence="6">
    <location>
        <begin position="150"/>
        <end position="167"/>
    </location>
</feature>
<feature type="transmembrane region" description="Helical" evidence="6">
    <location>
        <begin position="470"/>
        <end position="489"/>
    </location>
</feature>
<dbReference type="GO" id="GO:0022857">
    <property type="term" value="F:transmembrane transporter activity"/>
    <property type="evidence" value="ECO:0007669"/>
    <property type="project" value="InterPro"/>
</dbReference>
<organism evidence="8 9">
    <name type="scientific">Parnassius apollo</name>
    <name type="common">Apollo butterfly</name>
    <name type="synonym">Papilio apollo</name>
    <dbReference type="NCBI Taxonomy" id="110799"/>
    <lineage>
        <taxon>Eukaryota</taxon>
        <taxon>Metazoa</taxon>
        <taxon>Ecdysozoa</taxon>
        <taxon>Arthropoda</taxon>
        <taxon>Hexapoda</taxon>
        <taxon>Insecta</taxon>
        <taxon>Pterygota</taxon>
        <taxon>Neoptera</taxon>
        <taxon>Endopterygota</taxon>
        <taxon>Lepidoptera</taxon>
        <taxon>Glossata</taxon>
        <taxon>Ditrysia</taxon>
        <taxon>Papilionoidea</taxon>
        <taxon>Papilionidae</taxon>
        <taxon>Parnassiinae</taxon>
        <taxon>Parnassini</taxon>
        <taxon>Parnassius</taxon>
        <taxon>Parnassius</taxon>
    </lineage>
</organism>
<evidence type="ECO:0000256" key="6">
    <source>
        <dbReference type="SAM" id="Phobius"/>
    </source>
</evidence>
<feature type="transmembrane region" description="Helical" evidence="6">
    <location>
        <begin position="501"/>
        <end position="518"/>
    </location>
</feature>
<evidence type="ECO:0000256" key="5">
    <source>
        <dbReference type="ARBA" id="ARBA00023136"/>
    </source>
</evidence>
<keyword evidence="5 6" id="KW-0472">Membrane</keyword>
<sequence length="526" mass="58194">MVVQKKESTQLGNGHVSDTESQNVWTISDVNRVEKIYTYNEALELAGHGLYNIGLLFTLILGMHALAMEIFGFSIVVRGATCDFKLHQSQKSILLAMPYLGSIFMSYPWGYIADTQGRRRGLIIALWGSFIAAVVSAFSVNWITLAVLKFISSSFSSGIQSLAYTLLGESCAERYKNRYLVILTSSLMTSFCIYMVYGFFVLRLTFSLDMGLITFTPWRLLTLILASPLGATLLLVSLFHESPKYLLNAGFHDKALGILKKIHRTNGKCNYEYSVKKIVVNETGAKIRNVDVSLMKSLKDQTVPLFKPPILYRTLQLFYLTVVIYSPSNGLISWLPFLAESFSTNWGSSSSNNETQDFCSMIVTSQNVQEVAGVESCLSSINIESVWISLIHGISFTTACLIMAMVANRKRMLLIVIFIVSGGSGLISVNVTDKIASIIFFFGMILDCLGIAIVFSYFVDLYPTSYRGMASCLGVMVARAAAVAGVSLIGKYMFSHCTESMFVWSIIILSGVVASIFLPPDKIEKE</sequence>
<evidence type="ECO:0000256" key="4">
    <source>
        <dbReference type="ARBA" id="ARBA00022989"/>
    </source>
</evidence>
<evidence type="ECO:0000259" key="7">
    <source>
        <dbReference type="PROSITE" id="PS50850"/>
    </source>
</evidence>
<keyword evidence="2" id="KW-0813">Transport</keyword>
<comment type="caution">
    <text evidence="8">The sequence shown here is derived from an EMBL/GenBank/DDBJ whole genome shotgun (WGS) entry which is preliminary data.</text>
</comment>
<dbReference type="Proteomes" id="UP000691718">
    <property type="component" value="Unassembled WGS sequence"/>
</dbReference>
<dbReference type="AlphaFoldDB" id="A0A8S3XMJ3"/>
<dbReference type="EMBL" id="CAJQZP010001262">
    <property type="protein sequence ID" value="CAG5034031.1"/>
    <property type="molecule type" value="Genomic_DNA"/>
</dbReference>
<evidence type="ECO:0000256" key="3">
    <source>
        <dbReference type="ARBA" id="ARBA00022692"/>
    </source>
</evidence>
<dbReference type="OrthoDB" id="433512at2759"/>
<dbReference type="InterPro" id="IPR011701">
    <property type="entry name" value="MFS"/>
</dbReference>
<evidence type="ECO:0000313" key="8">
    <source>
        <dbReference type="EMBL" id="CAG5034031.1"/>
    </source>
</evidence>